<dbReference type="GO" id="GO:0006629">
    <property type="term" value="P:lipid metabolic process"/>
    <property type="evidence" value="ECO:0007669"/>
    <property type="project" value="UniProtKB-KW"/>
</dbReference>
<dbReference type="Pfam" id="PF06775">
    <property type="entry name" value="Seipin"/>
    <property type="match status" value="1"/>
</dbReference>
<evidence type="ECO:0000256" key="4">
    <source>
        <dbReference type="ARBA" id="ARBA00022989"/>
    </source>
</evidence>
<dbReference type="PANTHER" id="PTHR21212">
    <property type="entry name" value="BERNARDINELLI-SEIP CONGENITAL LIPODYSTROPHY 2 HOMOLOG BSCL2 PROTEIN"/>
    <property type="match status" value="1"/>
</dbReference>
<evidence type="ECO:0000256" key="1">
    <source>
        <dbReference type="ARBA" id="ARBA00004477"/>
    </source>
</evidence>
<keyword evidence="2" id="KW-0812">Transmembrane</keyword>
<evidence type="ECO:0000256" key="5">
    <source>
        <dbReference type="ARBA" id="ARBA00023098"/>
    </source>
</evidence>
<comment type="caution">
    <text evidence="8">The sequence shown here is derived from an EMBL/GenBank/DDBJ whole genome shotgun (WGS) entry which is preliminary data.</text>
</comment>
<organism evidence="8 9">
    <name type="scientific">Senna tora</name>
    <dbReference type="NCBI Taxonomy" id="362788"/>
    <lineage>
        <taxon>Eukaryota</taxon>
        <taxon>Viridiplantae</taxon>
        <taxon>Streptophyta</taxon>
        <taxon>Embryophyta</taxon>
        <taxon>Tracheophyta</taxon>
        <taxon>Spermatophyta</taxon>
        <taxon>Magnoliopsida</taxon>
        <taxon>eudicotyledons</taxon>
        <taxon>Gunneridae</taxon>
        <taxon>Pentapetalae</taxon>
        <taxon>rosids</taxon>
        <taxon>fabids</taxon>
        <taxon>Fabales</taxon>
        <taxon>Fabaceae</taxon>
        <taxon>Caesalpinioideae</taxon>
        <taxon>Cassia clade</taxon>
        <taxon>Senna</taxon>
    </lineage>
</organism>
<feature type="region of interest" description="Disordered" evidence="7">
    <location>
        <begin position="1"/>
        <end position="59"/>
    </location>
</feature>
<feature type="compositionally biased region" description="Basic and acidic residues" evidence="7">
    <location>
        <begin position="41"/>
        <end position="51"/>
    </location>
</feature>
<evidence type="ECO:0000256" key="2">
    <source>
        <dbReference type="ARBA" id="ARBA00022692"/>
    </source>
</evidence>
<evidence type="ECO:0000256" key="3">
    <source>
        <dbReference type="ARBA" id="ARBA00022824"/>
    </source>
</evidence>
<proteinExistence type="predicted"/>
<dbReference type="GO" id="GO:0140042">
    <property type="term" value="P:lipid droplet formation"/>
    <property type="evidence" value="ECO:0007669"/>
    <property type="project" value="UniProtKB-ARBA"/>
</dbReference>
<accession>A0A834SH31</accession>
<evidence type="ECO:0000313" key="8">
    <source>
        <dbReference type="EMBL" id="KAF7803231.1"/>
    </source>
</evidence>
<dbReference type="PANTHER" id="PTHR21212:SF0">
    <property type="entry name" value="SEIPIN"/>
    <property type="match status" value="1"/>
</dbReference>
<comment type="subcellular location">
    <subcellularLocation>
        <location evidence="1">Endoplasmic reticulum membrane</location>
        <topology evidence="1">Multi-pass membrane protein</topology>
    </subcellularLocation>
</comment>
<keyword evidence="9" id="KW-1185">Reference proteome</keyword>
<keyword evidence="3" id="KW-0256">Endoplasmic reticulum</keyword>
<reference evidence="8" key="1">
    <citation type="submission" date="2020-09" db="EMBL/GenBank/DDBJ databases">
        <title>Genome-Enabled Discovery of Anthraquinone Biosynthesis in Senna tora.</title>
        <authorList>
            <person name="Kang S.-H."/>
            <person name="Pandey R.P."/>
            <person name="Lee C.-M."/>
            <person name="Sim J.-S."/>
            <person name="Jeong J.-T."/>
            <person name="Choi B.-S."/>
            <person name="Jung M."/>
            <person name="Ginzburg D."/>
            <person name="Zhao K."/>
            <person name="Won S.Y."/>
            <person name="Oh T.-J."/>
            <person name="Yu Y."/>
            <person name="Kim N.-H."/>
            <person name="Lee O.R."/>
            <person name="Lee T.-H."/>
            <person name="Bashyal P."/>
            <person name="Kim T.-S."/>
            <person name="Lee W.-H."/>
            <person name="Kawkins C."/>
            <person name="Kim C.-K."/>
            <person name="Kim J.S."/>
            <person name="Ahn B.O."/>
            <person name="Rhee S.Y."/>
            <person name="Sohng J.K."/>
        </authorList>
    </citation>
    <scope>NUCLEOTIDE SEQUENCE</scope>
    <source>
        <tissue evidence="8">Leaf</tissue>
    </source>
</reference>
<feature type="region of interest" description="Disordered" evidence="7">
    <location>
        <begin position="79"/>
        <end position="106"/>
    </location>
</feature>
<dbReference type="GO" id="GO:0005789">
    <property type="term" value="C:endoplasmic reticulum membrane"/>
    <property type="evidence" value="ECO:0007669"/>
    <property type="project" value="UniProtKB-SubCell"/>
</dbReference>
<sequence length="231" mass="25178">MGPQDSNDDVFSDTPHDGAGMDPSEPSGDLSPATIIRSRSIRRDSSDKEPTDLSLASSIESKSGFTNMKSASLRHRNAIERRGREDNNEESTITTAANGDPVGDSANSVGGKDSYIMDSAQGVGSFRCLLLSSLVFSGFMVKYLSEEPIMKRELLNFDYTKQSPIAYVPLISCSGVGAGNDWENNMADSKRIVERVIPTKRKVKVMVSLSVPESEYNKNLGVFQMQVFCMG</sequence>
<keyword evidence="6" id="KW-0472">Membrane</keyword>
<gene>
    <name evidence="8" type="ORF">G2W53_042342</name>
</gene>
<keyword evidence="5" id="KW-0443">Lipid metabolism</keyword>
<dbReference type="Proteomes" id="UP000634136">
    <property type="component" value="Unassembled WGS sequence"/>
</dbReference>
<keyword evidence="4" id="KW-1133">Transmembrane helix</keyword>
<evidence type="ECO:0000256" key="7">
    <source>
        <dbReference type="SAM" id="MobiDB-lite"/>
    </source>
</evidence>
<dbReference type="EMBL" id="JAAIUW010000013">
    <property type="protein sequence ID" value="KAF7803231.1"/>
    <property type="molecule type" value="Genomic_DNA"/>
</dbReference>
<name>A0A834SH31_9FABA</name>
<protein>
    <submittedName>
        <fullName evidence="8">Seipin-2-like</fullName>
    </submittedName>
</protein>
<dbReference type="InterPro" id="IPR009617">
    <property type="entry name" value="Seipin"/>
</dbReference>
<dbReference type="AlphaFoldDB" id="A0A834SH31"/>
<dbReference type="OrthoDB" id="3990054at2759"/>
<feature type="compositionally biased region" description="Acidic residues" evidence="7">
    <location>
        <begin position="1"/>
        <end position="11"/>
    </location>
</feature>
<dbReference type="CDD" id="cd23995">
    <property type="entry name" value="Seipin_BSCL2_like"/>
    <property type="match status" value="1"/>
</dbReference>
<evidence type="ECO:0000256" key="6">
    <source>
        <dbReference type="ARBA" id="ARBA00023136"/>
    </source>
</evidence>
<evidence type="ECO:0000313" key="9">
    <source>
        <dbReference type="Proteomes" id="UP000634136"/>
    </source>
</evidence>